<dbReference type="EC" id="2.7.7.65" evidence="1"/>
<dbReference type="PANTHER" id="PTHR45138:SF9">
    <property type="entry name" value="DIGUANYLATE CYCLASE DGCM-RELATED"/>
    <property type="match status" value="1"/>
</dbReference>
<comment type="caution">
    <text evidence="4">The sequence shown here is derived from an EMBL/GenBank/DDBJ whole genome shotgun (WGS) entry which is preliminary data.</text>
</comment>
<dbReference type="InterPro" id="IPR000160">
    <property type="entry name" value="GGDEF_dom"/>
</dbReference>
<dbReference type="InterPro" id="IPR003018">
    <property type="entry name" value="GAF"/>
</dbReference>
<evidence type="ECO:0000256" key="2">
    <source>
        <dbReference type="ARBA" id="ARBA00034247"/>
    </source>
</evidence>
<dbReference type="GO" id="GO:0043709">
    <property type="term" value="P:cell adhesion involved in single-species biofilm formation"/>
    <property type="evidence" value="ECO:0007669"/>
    <property type="project" value="TreeGrafter"/>
</dbReference>
<dbReference type="GO" id="GO:1902201">
    <property type="term" value="P:negative regulation of bacterial-type flagellum-dependent cell motility"/>
    <property type="evidence" value="ECO:0007669"/>
    <property type="project" value="TreeGrafter"/>
</dbReference>
<dbReference type="GO" id="GO:0052621">
    <property type="term" value="F:diguanylate cyclase activity"/>
    <property type="evidence" value="ECO:0007669"/>
    <property type="project" value="UniProtKB-EC"/>
</dbReference>
<dbReference type="Proteomes" id="UP000666240">
    <property type="component" value="Unassembled WGS sequence"/>
</dbReference>
<dbReference type="InterPro" id="IPR029787">
    <property type="entry name" value="Nucleotide_cyclase"/>
</dbReference>
<evidence type="ECO:0000256" key="1">
    <source>
        <dbReference type="ARBA" id="ARBA00012528"/>
    </source>
</evidence>
<comment type="catalytic activity">
    <reaction evidence="2">
        <text>2 GTP = 3',3'-c-di-GMP + 2 diphosphate</text>
        <dbReference type="Rhea" id="RHEA:24898"/>
        <dbReference type="ChEBI" id="CHEBI:33019"/>
        <dbReference type="ChEBI" id="CHEBI:37565"/>
        <dbReference type="ChEBI" id="CHEBI:58805"/>
        <dbReference type="EC" id="2.7.7.65"/>
    </reaction>
</comment>
<dbReference type="FunFam" id="3.30.70.270:FF:000001">
    <property type="entry name" value="Diguanylate cyclase domain protein"/>
    <property type="match status" value="1"/>
</dbReference>
<dbReference type="GO" id="GO:0005886">
    <property type="term" value="C:plasma membrane"/>
    <property type="evidence" value="ECO:0007669"/>
    <property type="project" value="TreeGrafter"/>
</dbReference>
<dbReference type="SUPFAM" id="SSF55781">
    <property type="entry name" value="GAF domain-like"/>
    <property type="match status" value="1"/>
</dbReference>
<dbReference type="InterPro" id="IPR029016">
    <property type="entry name" value="GAF-like_dom_sf"/>
</dbReference>
<proteinExistence type="predicted"/>
<dbReference type="PROSITE" id="PS50887">
    <property type="entry name" value="GGDEF"/>
    <property type="match status" value="1"/>
</dbReference>
<sequence length="413" mass="45286">MQDLQPDHRFNGVDTRLNEDLRLSALDELDLLDTPREEAFDRIARLIRYTFKVPVALISLMDAHRQWHKACIGLEAGEAERKDTFCRYPVASGEPLVIPDARLDPRVADNPHVTGPSGIRFYAGIPLKVGSGEVVGTLCAIDFAPREFSEEDLAALQDLAAITMREIELRQVAGTDALTDLLSRRAFKERALSAAKLATRHKQALSCLAIDIDHFKQINDTHGHAAGDAVLKAVATASSRALRTTDLIGRLGGEEFAALLPSTDRRGALEAAEKLRRAVQGVRVELGNVAIRATASVGVASLDPFSGDFDLLLAHADEAMYGAKRAGRNRTVVWQGAQTERRRVLKAGRIVFNNRHSTIDCTIRMLGEDGAGIDVWNSHDVPDRFTLTIGSQGSDRECKVTSRADKHIEVDFV</sequence>
<name>A0A8J7R1W7_9HYPH</name>
<dbReference type="CDD" id="cd01949">
    <property type="entry name" value="GGDEF"/>
    <property type="match status" value="1"/>
</dbReference>
<dbReference type="Gene3D" id="3.30.450.40">
    <property type="match status" value="1"/>
</dbReference>
<dbReference type="PANTHER" id="PTHR45138">
    <property type="entry name" value="REGULATORY COMPONENTS OF SENSORY TRANSDUCTION SYSTEM"/>
    <property type="match status" value="1"/>
</dbReference>
<dbReference type="SUPFAM" id="SSF55073">
    <property type="entry name" value="Nucleotide cyclase"/>
    <property type="match status" value="1"/>
</dbReference>
<protein>
    <recommendedName>
        <fullName evidence="1">diguanylate cyclase</fullName>
        <ecNumber evidence="1">2.7.7.65</ecNumber>
    </recommendedName>
</protein>
<evidence type="ECO:0000259" key="3">
    <source>
        <dbReference type="PROSITE" id="PS50887"/>
    </source>
</evidence>
<dbReference type="InterPro" id="IPR050469">
    <property type="entry name" value="Diguanylate_Cyclase"/>
</dbReference>
<dbReference type="NCBIfam" id="TIGR00254">
    <property type="entry name" value="GGDEF"/>
    <property type="match status" value="1"/>
</dbReference>
<dbReference type="SMART" id="SM00267">
    <property type="entry name" value="GGDEF"/>
    <property type="match status" value="1"/>
</dbReference>
<dbReference type="RefSeq" id="WP_209334695.1">
    <property type="nucleotide sequence ID" value="NZ_JAGIYY010000002.1"/>
</dbReference>
<dbReference type="EMBL" id="JAGIYY010000002">
    <property type="protein sequence ID" value="MBP0438670.1"/>
    <property type="molecule type" value="Genomic_DNA"/>
</dbReference>
<gene>
    <name evidence="4" type="ORF">J5Y06_08425</name>
</gene>
<dbReference type="Pfam" id="PF01590">
    <property type="entry name" value="GAF"/>
    <property type="match status" value="1"/>
</dbReference>
<dbReference type="Gene3D" id="3.30.70.270">
    <property type="match status" value="1"/>
</dbReference>
<dbReference type="InterPro" id="IPR043128">
    <property type="entry name" value="Rev_trsase/Diguanyl_cyclase"/>
</dbReference>
<accession>A0A8J7R1W7</accession>
<dbReference type="Pfam" id="PF00990">
    <property type="entry name" value="GGDEF"/>
    <property type="match status" value="1"/>
</dbReference>
<dbReference type="AlphaFoldDB" id="A0A8J7R1W7"/>
<reference evidence="4" key="1">
    <citation type="submission" date="2021-03" db="EMBL/GenBank/DDBJ databases">
        <title>Genome sequencing and assembly of Tianweitania sediminis.</title>
        <authorList>
            <person name="Chhetri G."/>
        </authorList>
    </citation>
    <scope>NUCLEOTIDE SEQUENCE</scope>
    <source>
        <strain evidence="4">Z8</strain>
    </source>
</reference>
<keyword evidence="5" id="KW-1185">Reference proteome</keyword>
<organism evidence="4 5">
    <name type="scientific">Tianweitania sediminis</name>
    <dbReference type="NCBI Taxonomy" id="1502156"/>
    <lineage>
        <taxon>Bacteria</taxon>
        <taxon>Pseudomonadati</taxon>
        <taxon>Pseudomonadota</taxon>
        <taxon>Alphaproteobacteria</taxon>
        <taxon>Hyphomicrobiales</taxon>
        <taxon>Phyllobacteriaceae</taxon>
        <taxon>Tianweitania</taxon>
    </lineage>
</organism>
<dbReference type="SMART" id="SM00065">
    <property type="entry name" value="GAF"/>
    <property type="match status" value="1"/>
</dbReference>
<evidence type="ECO:0000313" key="4">
    <source>
        <dbReference type="EMBL" id="MBP0438670.1"/>
    </source>
</evidence>
<feature type="domain" description="GGDEF" evidence="3">
    <location>
        <begin position="203"/>
        <end position="336"/>
    </location>
</feature>
<evidence type="ECO:0000313" key="5">
    <source>
        <dbReference type="Proteomes" id="UP000666240"/>
    </source>
</evidence>